<reference evidence="2" key="1">
    <citation type="submission" date="2020-10" db="EMBL/GenBank/DDBJ databases">
        <authorList>
            <person name="Gilroy R."/>
        </authorList>
    </citation>
    <scope>NUCLEOTIDE SEQUENCE</scope>
    <source>
        <strain evidence="2">6276</strain>
    </source>
</reference>
<gene>
    <name evidence="2" type="ORF">IAC10_08550</name>
</gene>
<dbReference type="EMBL" id="DVIU01000166">
    <property type="protein sequence ID" value="HIS36662.1"/>
    <property type="molecule type" value="Genomic_DNA"/>
</dbReference>
<feature type="domain" description="NAD(+) hydrolase ThsA Sir2/TIR-associating SLOG" evidence="1">
    <location>
        <begin position="252"/>
        <end position="473"/>
    </location>
</feature>
<evidence type="ECO:0000313" key="3">
    <source>
        <dbReference type="Proteomes" id="UP000823928"/>
    </source>
</evidence>
<proteinExistence type="predicted"/>
<dbReference type="SUPFAM" id="SSF52467">
    <property type="entry name" value="DHS-like NAD/FAD-binding domain"/>
    <property type="match status" value="1"/>
</dbReference>
<dbReference type="AlphaFoldDB" id="A0A9D1JN36"/>
<accession>A0A9D1JN36</accession>
<organism evidence="2 3">
    <name type="scientific">Candidatus Scatousia excrementigallinarum</name>
    <dbReference type="NCBI Taxonomy" id="2840935"/>
    <lineage>
        <taxon>Bacteria</taxon>
        <taxon>Candidatus Scatousia</taxon>
    </lineage>
</organism>
<evidence type="ECO:0000313" key="2">
    <source>
        <dbReference type="EMBL" id="HIS36662.1"/>
    </source>
</evidence>
<dbReference type="Pfam" id="PF13289">
    <property type="entry name" value="SIR2_2"/>
    <property type="match status" value="1"/>
</dbReference>
<evidence type="ECO:0000259" key="1">
    <source>
        <dbReference type="Pfam" id="PF18185"/>
    </source>
</evidence>
<dbReference type="InterPro" id="IPR041486">
    <property type="entry name" value="ThsA_STALD"/>
</dbReference>
<comment type="caution">
    <text evidence="2">The sequence shown here is derived from an EMBL/GenBank/DDBJ whole genome shotgun (WGS) entry which is preliminary data.</text>
</comment>
<dbReference type="Proteomes" id="UP000823928">
    <property type="component" value="Unassembled WGS sequence"/>
</dbReference>
<reference evidence="2" key="2">
    <citation type="journal article" date="2021" name="PeerJ">
        <title>Extensive microbial diversity within the chicken gut microbiome revealed by metagenomics and culture.</title>
        <authorList>
            <person name="Gilroy R."/>
            <person name="Ravi A."/>
            <person name="Getino M."/>
            <person name="Pursley I."/>
            <person name="Horton D.L."/>
            <person name="Alikhan N.F."/>
            <person name="Baker D."/>
            <person name="Gharbi K."/>
            <person name="Hall N."/>
            <person name="Watson M."/>
            <person name="Adriaenssens E.M."/>
            <person name="Foster-Nyarko E."/>
            <person name="Jarju S."/>
            <person name="Secka A."/>
            <person name="Antonio M."/>
            <person name="Oren A."/>
            <person name="Chaudhuri R.R."/>
            <person name="La Ragione R."/>
            <person name="Hildebrand F."/>
            <person name="Pallen M.J."/>
        </authorList>
    </citation>
    <scope>NUCLEOTIDE SEQUENCE</scope>
    <source>
        <strain evidence="2">6276</strain>
    </source>
</reference>
<dbReference type="Pfam" id="PF18185">
    <property type="entry name" value="STALD"/>
    <property type="match status" value="1"/>
</dbReference>
<dbReference type="InterPro" id="IPR029035">
    <property type="entry name" value="DHS-like_NAD/FAD-binding_dom"/>
</dbReference>
<name>A0A9D1JN36_9BACT</name>
<protein>
    <submittedName>
        <fullName evidence="2">SIR2 family protein</fullName>
    </submittedName>
</protein>
<sequence length="481" mass="55346">MIEQSTLLREYVTALRQNNASIFIGSGMSRSVSGLNWKDLIMPYAEMIGYSQKDNDYPFIAQAYVNSGHDISSFKKDICDKFKSPEIPEFHKLIARLPIKNYWTTNYDTLIENALDEAKKHKDVIFDNASFCSLDDARDHIVYKCHGDCNHPQSIVITQQDYESYRLKAFNFSNALYNELASSTILFLGYSFSDPDINNILATLSTINDVKQTHYMITKKEKGSKAVKQAHWIKNLERYGIKTLLIGDYPYIMDIMSEIEKRYMANKIMISGSANVYPSNLPEKEARQFIYDLGYQLVEFDCSRSNVGHGLKIINGNGLGVGPYLYEGIAEATATFDLDMAEYLTMYPFPKTYYSKFEKDKSLEEKYRKYREKMIDKCGIVFFMFGNRYDDNGNIVNAPGVRKEFEIAFQKHKYIFPIGATGFMAKELADEVLENFEKYNGKMPNLKRALMRLNSPKIKPRDIIDNILNIINTLAFAPENK</sequence>